<dbReference type="OrthoDB" id="44480at2759"/>
<evidence type="ECO:0000313" key="9">
    <source>
        <dbReference type="EMBL" id="CAA0842610.1"/>
    </source>
</evidence>
<evidence type="ECO:0000256" key="3">
    <source>
        <dbReference type="ARBA" id="ARBA00009481"/>
    </source>
</evidence>
<evidence type="ECO:0000256" key="1">
    <source>
        <dbReference type="ARBA" id="ARBA00004229"/>
    </source>
</evidence>
<keyword evidence="4" id="KW-0150">Chloroplast</keyword>
<keyword evidence="5" id="KW-0934">Plastid</keyword>
<organism evidence="9 10">
    <name type="scientific">Striga hermonthica</name>
    <name type="common">Purple witchweed</name>
    <name type="synonym">Buchnera hermonthica</name>
    <dbReference type="NCBI Taxonomy" id="68872"/>
    <lineage>
        <taxon>Eukaryota</taxon>
        <taxon>Viridiplantae</taxon>
        <taxon>Streptophyta</taxon>
        <taxon>Embryophyta</taxon>
        <taxon>Tracheophyta</taxon>
        <taxon>Spermatophyta</taxon>
        <taxon>Magnoliopsida</taxon>
        <taxon>eudicotyledons</taxon>
        <taxon>Gunneridae</taxon>
        <taxon>Pentapetalae</taxon>
        <taxon>asterids</taxon>
        <taxon>lamiids</taxon>
        <taxon>Lamiales</taxon>
        <taxon>Orobanchaceae</taxon>
        <taxon>Buchnereae</taxon>
        <taxon>Striga</taxon>
    </lineage>
</organism>
<gene>
    <name evidence="9" type="ORF">SHERM_08472</name>
</gene>
<dbReference type="PANTHER" id="PTHR46132">
    <property type="entry name" value="DIGALACTOSYLDIACYLGLYCEROL SYNTHASE 2, CHLOROPLASTIC"/>
    <property type="match status" value="1"/>
</dbReference>
<evidence type="ECO:0000256" key="2">
    <source>
        <dbReference type="ARBA" id="ARBA00004370"/>
    </source>
</evidence>
<dbReference type="GO" id="GO:0046481">
    <property type="term" value="F:digalactosyldiacylglycerol synthase activity"/>
    <property type="evidence" value="ECO:0007669"/>
    <property type="project" value="InterPro"/>
</dbReference>
<evidence type="ECO:0000256" key="5">
    <source>
        <dbReference type="ARBA" id="ARBA00022640"/>
    </source>
</evidence>
<keyword evidence="6" id="KW-0808">Transferase</keyword>
<feature type="region of interest" description="Disordered" evidence="8">
    <location>
        <begin position="214"/>
        <end position="235"/>
    </location>
</feature>
<dbReference type="PANTHER" id="PTHR46132:SF1">
    <property type="entry name" value="DIGALACTOSYLDIACYLGLYCEROL SYNTHASE 2, CHLOROPLASTIC"/>
    <property type="match status" value="1"/>
</dbReference>
<evidence type="ECO:0000256" key="7">
    <source>
        <dbReference type="ARBA" id="ARBA00023136"/>
    </source>
</evidence>
<dbReference type="InterPro" id="IPR044525">
    <property type="entry name" value="DGDG1/2"/>
</dbReference>
<dbReference type="EMBL" id="CACSLK010034598">
    <property type="protein sequence ID" value="CAA0842610.1"/>
    <property type="molecule type" value="Genomic_DNA"/>
</dbReference>
<dbReference type="CDD" id="cd01635">
    <property type="entry name" value="Glycosyltransferase_GTB-type"/>
    <property type="match status" value="1"/>
</dbReference>
<sequence>MREGLIKEARTEMISLDEVIRLSAATQELPRSVICNVHGVNPRFLDIGLKKREQQQNGDRAFTEGAYYIGKMVWSKGYKELLKLLRDNQKELTGLEVDLYGTGEDSDQVEAAAKKLEIMVNVHPGRDHADPLFHEYKVFLNPSTTDVAATERFLKHAQLSKNGGAEVRKMTKTPSKIFMSTSLSLKRNLEDVSALVHFVGTAFLTKLPDDEQREEVGLPAEPLKGQSHPSRKWAF</sequence>
<proteinExistence type="inferred from homology"/>
<dbReference type="AlphaFoldDB" id="A0A9N7P108"/>
<dbReference type="GO" id="GO:0019375">
    <property type="term" value="P:galactolipid biosynthetic process"/>
    <property type="evidence" value="ECO:0007669"/>
    <property type="project" value="TreeGrafter"/>
</dbReference>
<dbReference type="SUPFAM" id="SSF53756">
    <property type="entry name" value="UDP-Glycosyltransferase/glycogen phosphorylase"/>
    <property type="match status" value="1"/>
</dbReference>
<evidence type="ECO:0000313" key="10">
    <source>
        <dbReference type="Proteomes" id="UP001153555"/>
    </source>
</evidence>
<protein>
    <submittedName>
        <fullName evidence="9">Digalactosyldiacylglycerol synthase 2-chloroplastic</fullName>
    </submittedName>
</protein>
<reference evidence="9" key="1">
    <citation type="submission" date="2019-12" db="EMBL/GenBank/DDBJ databases">
        <authorList>
            <person name="Scholes J."/>
        </authorList>
    </citation>
    <scope>NUCLEOTIDE SEQUENCE</scope>
</reference>
<comment type="caution">
    <text evidence="9">The sequence shown here is derived from an EMBL/GenBank/DDBJ whole genome shotgun (WGS) entry which is preliminary data.</text>
</comment>
<accession>A0A9N7P108</accession>
<dbReference type="Gene3D" id="3.40.50.2000">
    <property type="entry name" value="Glycogen Phosphorylase B"/>
    <property type="match status" value="1"/>
</dbReference>
<comment type="similarity">
    <text evidence="3">Belongs to the glycosyltransferase group 1 family. Glycosyltransferase 4 subfamily.</text>
</comment>
<evidence type="ECO:0000256" key="4">
    <source>
        <dbReference type="ARBA" id="ARBA00022528"/>
    </source>
</evidence>
<keyword evidence="10" id="KW-1185">Reference proteome</keyword>
<keyword evidence="7" id="KW-0472">Membrane</keyword>
<dbReference type="GO" id="GO:0009707">
    <property type="term" value="C:chloroplast outer membrane"/>
    <property type="evidence" value="ECO:0007669"/>
    <property type="project" value="TreeGrafter"/>
</dbReference>
<dbReference type="Proteomes" id="UP001153555">
    <property type="component" value="Unassembled WGS sequence"/>
</dbReference>
<name>A0A9N7P108_STRHE</name>
<evidence type="ECO:0000256" key="8">
    <source>
        <dbReference type="SAM" id="MobiDB-lite"/>
    </source>
</evidence>
<evidence type="ECO:0000256" key="6">
    <source>
        <dbReference type="ARBA" id="ARBA00022679"/>
    </source>
</evidence>
<comment type="subcellular location">
    <subcellularLocation>
        <location evidence="2">Membrane</location>
    </subcellularLocation>
    <subcellularLocation>
        <location evidence="1">Plastid</location>
        <location evidence="1">Chloroplast</location>
    </subcellularLocation>
</comment>